<dbReference type="EMBL" id="BPPX01000007">
    <property type="protein sequence ID" value="GJC81340.1"/>
    <property type="molecule type" value="Genomic_DNA"/>
</dbReference>
<proteinExistence type="predicted"/>
<dbReference type="AlphaFoldDB" id="A0AA37LQB7"/>
<accession>A0AA37LQB7</accession>
<name>A0AA37LQB7_9PEZI</name>
<feature type="compositionally biased region" description="Basic and acidic residues" evidence="1">
    <location>
        <begin position="112"/>
        <end position="127"/>
    </location>
</feature>
<evidence type="ECO:0000256" key="1">
    <source>
        <dbReference type="SAM" id="MobiDB-lite"/>
    </source>
</evidence>
<organism evidence="2 3">
    <name type="scientific">Colletotrichum liriopes</name>
    <dbReference type="NCBI Taxonomy" id="708192"/>
    <lineage>
        <taxon>Eukaryota</taxon>
        <taxon>Fungi</taxon>
        <taxon>Dikarya</taxon>
        <taxon>Ascomycota</taxon>
        <taxon>Pezizomycotina</taxon>
        <taxon>Sordariomycetes</taxon>
        <taxon>Hypocreomycetidae</taxon>
        <taxon>Glomerellales</taxon>
        <taxon>Glomerellaceae</taxon>
        <taxon>Colletotrichum</taxon>
        <taxon>Colletotrichum spaethianum species complex</taxon>
    </lineage>
</organism>
<sequence length="210" mass="22899">MSSNPLLPLQFPTPASLADLHEHLASDALDHLARRPPRILVARADGAGPESTSDPEASSPAATPGRSNGRGTVASFAKWTVVRPRRRRPLPRASPPSPPSPTRTSEPALGSRRLESGRAATEARQELDVGGAPLPRQHHHHEAEEQEEHGQQAESDDEREEWPASANREYLTAYDSAASTARREVMGSRPFLREFGFGPFFLAACLHYPP</sequence>
<evidence type="ECO:0000313" key="3">
    <source>
        <dbReference type="Proteomes" id="UP001055172"/>
    </source>
</evidence>
<dbReference type="Proteomes" id="UP001055172">
    <property type="component" value="Unassembled WGS sequence"/>
</dbReference>
<protein>
    <submittedName>
        <fullName evidence="2">Uncharacterized protein</fullName>
    </submittedName>
</protein>
<keyword evidence="3" id="KW-1185">Reference proteome</keyword>
<feature type="region of interest" description="Disordered" evidence="1">
    <location>
        <begin position="40"/>
        <end position="167"/>
    </location>
</feature>
<feature type="compositionally biased region" description="Pro residues" evidence="1">
    <location>
        <begin position="92"/>
        <end position="101"/>
    </location>
</feature>
<comment type="caution">
    <text evidence="2">The sequence shown here is derived from an EMBL/GenBank/DDBJ whole genome shotgun (WGS) entry which is preliminary data.</text>
</comment>
<gene>
    <name evidence="2" type="ORF">ColLi_04178</name>
</gene>
<evidence type="ECO:0000313" key="2">
    <source>
        <dbReference type="EMBL" id="GJC81340.1"/>
    </source>
</evidence>
<reference evidence="2 3" key="1">
    <citation type="submission" date="2021-07" db="EMBL/GenBank/DDBJ databases">
        <title>Genome data of Colletotrichum spaethianum.</title>
        <authorList>
            <person name="Utami Y.D."/>
            <person name="Hiruma K."/>
        </authorList>
    </citation>
    <scope>NUCLEOTIDE SEQUENCE [LARGE SCALE GENOMIC DNA]</scope>
    <source>
        <strain evidence="2 3">MAFF 242679</strain>
    </source>
</reference>